<keyword evidence="2 4" id="KW-0472">Membrane</keyword>
<feature type="transmembrane region" description="Helical" evidence="4">
    <location>
        <begin position="296"/>
        <end position="313"/>
    </location>
</feature>
<dbReference type="InterPro" id="IPR036179">
    <property type="entry name" value="Ig-like_dom_sf"/>
</dbReference>
<proteinExistence type="predicted"/>
<evidence type="ECO:0000259" key="5">
    <source>
        <dbReference type="PROSITE" id="PS50835"/>
    </source>
</evidence>
<dbReference type="GeneID" id="103586869"/>
<dbReference type="InterPro" id="IPR050504">
    <property type="entry name" value="IgSF_BTN/MOG"/>
</dbReference>
<name>A0ABM0QDJ5_GALVR</name>
<comment type="subcellular location">
    <subcellularLocation>
        <location evidence="1">Membrane</location>
    </subcellularLocation>
</comment>
<feature type="domain" description="Ig-like" evidence="5">
    <location>
        <begin position="41"/>
        <end position="147"/>
    </location>
</feature>
<evidence type="ECO:0000256" key="4">
    <source>
        <dbReference type="SAM" id="Phobius"/>
    </source>
</evidence>
<evidence type="ECO:0000313" key="6">
    <source>
        <dbReference type="Proteomes" id="UP000694923"/>
    </source>
</evidence>
<dbReference type="RefSeq" id="XP_008566436.1">
    <property type="nucleotide sequence ID" value="XM_008568214.1"/>
</dbReference>
<dbReference type="PANTHER" id="PTHR24100:SF51">
    <property type="entry name" value="SELECTION AND UPKEEP OF INTRAEPITHELIAL T-CELLS PROTEIN 7-RELATED"/>
    <property type="match status" value="1"/>
</dbReference>
<dbReference type="Pfam" id="PF07686">
    <property type="entry name" value="V-set"/>
    <property type="match status" value="1"/>
</dbReference>
<evidence type="ECO:0000256" key="2">
    <source>
        <dbReference type="ARBA" id="ARBA00023136"/>
    </source>
</evidence>
<dbReference type="PROSITE" id="PS50835">
    <property type="entry name" value="IG_LIKE"/>
    <property type="match status" value="1"/>
</dbReference>
<dbReference type="SMART" id="SM00409">
    <property type="entry name" value="IG"/>
    <property type="match status" value="1"/>
</dbReference>
<protein>
    <submittedName>
        <fullName evidence="7">Selection and upkeep of intraepithelial T-cells protein 1 homolog</fullName>
    </submittedName>
</protein>
<dbReference type="SUPFAM" id="SSF48726">
    <property type="entry name" value="Immunoglobulin"/>
    <property type="match status" value="2"/>
</dbReference>
<keyword evidence="4" id="KW-1133">Transmembrane helix</keyword>
<evidence type="ECO:0000256" key="1">
    <source>
        <dbReference type="ARBA" id="ARBA00004370"/>
    </source>
</evidence>
<dbReference type="CDD" id="cd05713">
    <property type="entry name" value="IgV_MOG_like"/>
    <property type="match status" value="1"/>
</dbReference>
<gene>
    <name evidence="7" type="primary">LOC103586869</name>
</gene>
<organism evidence="6 7">
    <name type="scientific">Galeopterus variegatus</name>
    <name type="common">Malayan flying lemur</name>
    <name type="synonym">Cynocephalus variegatus</name>
    <dbReference type="NCBI Taxonomy" id="482537"/>
    <lineage>
        <taxon>Eukaryota</taxon>
        <taxon>Metazoa</taxon>
        <taxon>Chordata</taxon>
        <taxon>Craniata</taxon>
        <taxon>Vertebrata</taxon>
        <taxon>Euteleostomi</taxon>
        <taxon>Mammalia</taxon>
        <taxon>Eutheria</taxon>
        <taxon>Euarchontoglires</taxon>
        <taxon>Dermoptera</taxon>
        <taxon>Cynocephalidae</taxon>
        <taxon>Galeopterus</taxon>
    </lineage>
</organism>
<dbReference type="InterPro" id="IPR007110">
    <property type="entry name" value="Ig-like_dom"/>
</dbReference>
<dbReference type="InterPro" id="IPR013106">
    <property type="entry name" value="Ig_V-set"/>
</dbReference>
<dbReference type="PANTHER" id="PTHR24100">
    <property type="entry name" value="BUTYROPHILIN"/>
    <property type="match status" value="1"/>
</dbReference>
<feature type="transmembrane region" description="Helical" evidence="4">
    <location>
        <begin position="252"/>
        <end position="275"/>
    </location>
</feature>
<dbReference type="Pfam" id="PF22705">
    <property type="entry name" value="C2-set_3"/>
    <property type="match status" value="1"/>
</dbReference>
<dbReference type="Gene3D" id="2.60.40.10">
    <property type="entry name" value="Immunoglobulins"/>
    <property type="match status" value="2"/>
</dbReference>
<dbReference type="InterPro" id="IPR013783">
    <property type="entry name" value="Ig-like_fold"/>
</dbReference>
<dbReference type="Proteomes" id="UP000694923">
    <property type="component" value="Unplaced"/>
</dbReference>
<sequence>MTGCRRRGQSLAPGLRTAGWACDSGSMLGCGRKEKLKVTIPKGHLVAIVGGQAELICQLFPQQSAEHMEVRWFKGDHSKPIHLYRGVHEVNEETAPEYADRTEFVKEVIREGKVTLRIYNISISDEGSYHCSFKDNGFSDVASMNLSVAALGLETQILVQAPSTDGLTVGCNSRGWFPQPQMEWRDSRGEVVPYSSKLSTQDGARLFHVEMTLLLRKYSQSNITCYICNPLTGEGKQISIILADDLFTSHHIWMTSLISILCIMFLLPVGYTCFLSFTIKERTSRCRVLKSSAAQLLCYMFCCGVVLAVYVPFRSRGASVKRPRYRPTQPLQELSEAKTNYSRLSRIFKFDDFYLRSAISFK</sequence>
<dbReference type="InterPro" id="IPR003599">
    <property type="entry name" value="Ig_sub"/>
</dbReference>
<keyword evidence="4" id="KW-0812">Transmembrane</keyword>
<evidence type="ECO:0000256" key="3">
    <source>
        <dbReference type="ARBA" id="ARBA00023319"/>
    </source>
</evidence>
<evidence type="ECO:0000313" key="7">
    <source>
        <dbReference type="RefSeq" id="XP_008566436.1"/>
    </source>
</evidence>
<dbReference type="InterPro" id="IPR053896">
    <property type="entry name" value="BTN3A2-like_Ig-C"/>
</dbReference>
<accession>A0ABM0QDJ5</accession>
<reference evidence="7" key="1">
    <citation type="submission" date="2025-08" db="UniProtKB">
        <authorList>
            <consortium name="RefSeq"/>
        </authorList>
    </citation>
    <scope>IDENTIFICATION</scope>
</reference>
<keyword evidence="6" id="KW-1185">Reference proteome</keyword>
<keyword evidence="3" id="KW-0393">Immunoglobulin domain</keyword>